<reference evidence="5" key="1">
    <citation type="submission" date="2020-07" db="EMBL/GenBank/DDBJ databases">
        <authorList>
            <person name="Lin J."/>
        </authorList>
    </citation>
    <scope>NUCLEOTIDE SEQUENCE</scope>
</reference>
<evidence type="ECO:0000313" key="5">
    <source>
        <dbReference type="EMBL" id="CAD1828350.1"/>
    </source>
</evidence>
<comment type="similarity">
    <text evidence="3">Belongs to the GRAS family.</text>
</comment>
<feature type="compositionally biased region" description="Low complexity" evidence="4">
    <location>
        <begin position="408"/>
        <end position="437"/>
    </location>
</feature>
<feature type="compositionally biased region" description="Low complexity" evidence="4">
    <location>
        <begin position="373"/>
        <end position="395"/>
    </location>
</feature>
<evidence type="ECO:0000256" key="1">
    <source>
        <dbReference type="ARBA" id="ARBA00023015"/>
    </source>
</evidence>
<comment type="caution">
    <text evidence="3">Lacks conserved residue(s) required for the propagation of feature annotation.</text>
</comment>
<evidence type="ECO:0000256" key="3">
    <source>
        <dbReference type="PROSITE-ProRule" id="PRU01191"/>
    </source>
</evidence>
<feature type="compositionally biased region" description="Basic and acidic residues" evidence="4">
    <location>
        <begin position="275"/>
        <end position="285"/>
    </location>
</feature>
<feature type="region of interest" description="Disordered" evidence="4">
    <location>
        <begin position="373"/>
        <end position="447"/>
    </location>
</feature>
<feature type="compositionally biased region" description="Pro residues" evidence="4">
    <location>
        <begin position="173"/>
        <end position="186"/>
    </location>
</feature>
<dbReference type="PANTHER" id="PTHR31636">
    <property type="entry name" value="OSJNBA0084A10.13 PROTEIN-RELATED"/>
    <property type="match status" value="1"/>
</dbReference>
<evidence type="ECO:0000256" key="4">
    <source>
        <dbReference type="SAM" id="MobiDB-lite"/>
    </source>
</evidence>
<feature type="compositionally biased region" description="Basic residues" evidence="4">
    <location>
        <begin position="226"/>
        <end position="237"/>
    </location>
</feature>
<dbReference type="Pfam" id="PF03514">
    <property type="entry name" value="GRAS"/>
    <property type="match status" value="2"/>
</dbReference>
<feature type="compositionally biased region" description="Low complexity" evidence="4">
    <location>
        <begin position="187"/>
        <end position="199"/>
    </location>
</feature>
<feature type="compositionally biased region" description="Pro residues" evidence="4">
    <location>
        <begin position="438"/>
        <end position="447"/>
    </location>
</feature>
<dbReference type="EMBL" id="LR862147">
    <property type="protein sequence ID" value="CAD1828350.1"/>
    <property type="molecule type" value="Genomic_DNA"/>
</dbReference>
<feature type="compositionally biased region" description="Low complexity" evidence="4">
    <location>
        <begin position="242"/>
        <end position="251"/>
    </location>
</feature>
<feature type="compositionally biased region" description="Low complexity" evidence="4">
    <location>
        <begin position="163"/>
        <end position="172"/>
    </location>
</feature>
<dbReference type="InterPro" id="IPR005202">
    <property type="entry name" value="TF_GRAS"/>
</dbReference>
<keyword evidence="1" id="KW-0805">Transcription regulation</keyword>
<name>A0A6V7PBU5_ANACO</name>
<dbReference type="PROSITE" id="PS50985">
    <property type="entry name" value="GRAS"/>
    <property type="match status" value="1"/>
</dbReference>
<accession>A0A6V7PBU5</accession>
<feature type="compositionally biased region" description="Basic residues" evidence="4">
    <location>
        <begin position="143"/>
        <end position="162"/>
    </location>
</feature>
<gene>
    <name evidence="5" type="ORF">CB5_LOCUS11561</name>
</gene>
<organism evidence="5">
    <name type="scientific">Ananas comosus var. bracteatus</name>
    <name type="common">red pineapple</name>
    <dbReference type="NCBI Taxonomy" id="296719"/>
    <lineage>
        <taxon>Eukaryota</taxon>
        <taxon>Viridiplantae</taxon>
        <taxon>Streptophyta</taxon>
        <taxon>Embryophyta</taxon>
        <taxon>Tracheophyta</taxon>
        <taxon>Spermatophyta</taxon>
        <taxon>Magnoliopsida</taxon>
        <taxon>Liliopsida</taxon>
        <taxon>Poales</taxon>
        <taxon>Bromeliaceae</taxon>
        <taxon>Bromelioideae</taxon>
        <taxon>Ananas</taxon>
    </lineage>
</organism>
<proteinExistence type="inferred from homology"/>
<feature type="compositionally biased region" description="Pro residues" evidence="4">
    <location>
        <begin position="396"/>
        <end position="407"/>
    </location>
</feature>
<evidence type="ECO:0000256" key="2">
    <source>
        <dbReference type="ARBA" id="ARBA00023163"/>
    </source>
</evidence>
<dbReference type="PRINTS" id="PR01217">
    <property type="entry name" value="PRICHEXTENSN"/>
</dbReference>
<dbReference type="AlphaFoldDB" id="A0A6V7PBU5"/>
<feature type="compositionally biased region" description="Pro residues" evidence="4">
    <location>
        <begin position="252"/>
        <end position="270"/>
    </location>
</feature>
<feature type="compositionally biased region" description="Pro residues" evidence="4">
    <location>
        <begin position="200"/>
        <end position="215"/>
    </location>
</feature>
<keyword evidence="2" id="KW-0804">Transcription</keyword>
<protein>
    <submittedName>
        <fullName evidence="5">Uncharacterized protein</fullName>
    </submittedName>
</protein>
<sequence>MLAVRSPIESPPRRRRRRRRRRYGSGRWVVVVLGDVVLAAPELLADDAVAHGRRGRGVGRGAAVGGAGLYLIHLLLNCAHEVAAGALERASALLDHVSALAHPSGDPMQRLAASFADALARRALLRSFPGLLRSLSPSAPPPPHRRRRRRRRRPRRRHRPRRSATSSGSAPSSPSPPHSPTTPWPRPWSRSAWSTSSTSAPPPTPPRRRPPPAPGVPARRAPAPPAHRHPPRPRGPRPPRLVPLQGGRAPGRPLPIPPPPLPRPPPPRPGVPQDQIRRGPRRDLDPGPPLPPLLLRVPSSFLYSLQRLRPKVLVLAEQESDHNGPTLVARFVESLNFYAALFDCLESAAPATPPSAPPWSACCWARRSATSSSATAPTARSATRSSTAGPAASTPPASPPSPPPSPPAASSTTSAATAASCATTTPASSSAGRTAPSSPSPPGLAAA</sequence>
<feature type="region of interest" description="Disordered" evidence="4">
    <location>
        <begin position="132"/>
        <end position="291"/>
    </location>
</feature>